<dbReference type="STRING" id="86666.SAMN04490247_3133"/>
<sequence>MIFSDEETLTRTYHMKAKVMRWEEYTDGYETKQEEVTKYPDMPCTMQRSTRKNATRTEGPNEIEYDTVLLHPPGFMLKAGDNVTVTYKNGVTAAFEAGEPYFFETHHEVPLYREDEA</sequence>
<organism evidence="2 3">
    <name type="scientific">Salimicrobium halophilum</name>
    <dbReference type="NCBI Taxonomy" id="86666"/>
    <lineage>
        <taxon>Bacteria</taxon>
        <taxon>Bacillati</taxon>
        <taxon>Bacillota</taxon>
        <taxon>Bacilli</taxon>
        <taxon>Bacillales</taxon>
        <taxon>Bacillaceae</taxon>
        <taxon>Salimicrobium</taxon>
    </lineage>
</organism>
<keyword evidence="3" id="KW-1185">Reference proteome</keyword>
<proteinExistence type="predicted"/>
<dbReference type="OrthoDB" id="2942871at2"/>
<protein>
    <submittedName>
        <fullName evidence="2">Uncharacterized protein</fullName>
    </submittedName>
</protein>
<evidence type="ECO:0000256" key="1">
    <source>
        <dbReference type="SAM" id="MobiDB-lite"/>
    </source>
</evidence>
<reference evidence="3" key="1">
    <citation type="submission" date="2016-10" db="EMBL/GenBank/DDBJ databases">
        <authorList>
            <person name="Varghese N."/>
            <person name="Submissions S."/>
        </authorList>
    </citation>
    <scope>NUCLEOTIDE SEQUENCE [LARGE SCALE GENOMIC DNA]</scope>
    <source>
        <strain evidence="3">DSM 4771</strain>
    </source>
</reference>
<accession>A0A1G8WF28</accession>
<dbReference type="AlphaFoldDB" id="A0A1G8WF28"/>
<name>A0A1G8WF28_9BACI</name>
<feature type="region of interest" description="Disordered" evidence="1">
    <location>
        <begin position="34"/>
        <end position="60"/>
    </location>
</feature>
<dbReference type="RefSeq" id="WP_093194785.1">
    <property type="nucleotide sequence ID" value="NZ_FNEV01000015.1"/>
</dbReference>
<gene>
    <name evidence="2" type="ORF">SAMN04490247_3133</name>
</gene>
<evidence type="ECO:0000313" key="3">
    <source>
        <dbReference type="Proteomes" id="UP000199225"/>
    </source>
</evidence>
<evidence type="ECO:0000313" key="2">
    <source>
        <dbReference type="EMBL" id="SDJ76295.1"/>
    </source>
</evidence>
<dbReference type="Proteomes" id="UP000199225">
    <property type="component" value="Unassembled WGS sequence"/>
</dbReference>
<dbReference type="EMBL" id="FNEV01000015">
    <property type="protein sequence ID" value="SDJ76295.1"/>
    <property type="molecule type" value="Genomic_DNA"/>
</dbReference>